<keyword evidence="1" id="KW-0472">Membrane</keyword>
<proteinExistence type="predicted"/>
<protein>
    <recommendedName>
        <fullName evidence="4">SbsA Ig-like domain-containing protein</fullName>
    </recommendedName>
</protein>
<keyword evidence="3" id="KW-1185">Reference proteome</keyword>
<dbReference type="Proteomes" id="UP001157960">
    <property type="component" value="Unassembled WGS sequence"/>
</dbReference>
<name>A0ABY1P5J1_9FLAO</name>
<sequence>MRIKSPHIILFNQLLHSMRKTIQAKSKGLYIFFCILLYSIYFSQEIAINSKNPDKPIFKAFPIEENIKQPSDIFKIFMIQNNTESQTSLLGSYYKIEDTIFFEPQFELGEGLSFSVNFSYKNNTVKKLYKTKPIDNSIIQEIDVKEIYPRDNKIPKNVLTFYVEFPVPMIEDESVYRYVNLLDENKKTLAHVWYNKARWISDKVMMIMIHPGRVKKDISYYDNLGEIFTVSKKYYLEITDKIKPLNSNSKLIYFTKEFEIINPLNTCPKVLEDKLNNPKKNTFDKLKIAFDRPIDFFSAQIGISVKNYDSDIAFEGKIIPGSEDTEWYFVPAKPWTEKKYTLIFNKYLSDPSGNSLIKPFETTTIKKSYTRPVAKKINIKINDK</sequence>
<gene>
    <name evidence="2" type="ORF">SAMN06264346_10967</name>
</gene>
<feature type="transmembrane region" description="Helical" evidence="1">
    <location>
        <begin position="28"/>
        <end position="44"/>
    </location>
</feature>
<keyword evidence="1" id="KW-0812">Transmembrane</keyword>
<reference evidence="2 3" key="1">
    <citation type="submission" date="2017-05" db="EMBL/GenBank/DDBJ databases">
        <authorList>
            <person name="Varghese N."/>
            <person name="Submissions S."/>
        </authorList>
    </citation>
    <scope>NUCLEOTIDE SEQUENCE [LARGE SCALE GENOMIC DNA]</scope>
    <source>
        <strain evidence="2 3">DSM 28214</strain>
    </source>
</reference>
<evidence type="ECO:0000313" key="2">
    <source>
        <dbReference type="EMBL" id="SMP26816.1"/>
    </source>
</evidence>
<dbReference type="EMBL" id="FXTZ01000009">
    <property type="protein sequence ID" value="SMP26816.1"/>
    <property type="molecule type" value="Genomic_DNA"/>
</dbReference>
<keyword evidence="1" id="KW-1133">Transmembrane helix</keyword>
<evidence type="ECO:0000256" key="1">
    <source>
        <dbReference type="SAM" id="Phobius"/>
    </source>
</evidence>
<comment type="caution">
    <text evidence="2">The sequence shown here is derived from an EMBL/GenBank/DDBJ whole genome shotgun (WGS) entry which is preliminary data.</text>
</comment>
<evidence type="ECO:0008006" key="4">
    <source>
        <dbReference type="Google" id="ProtNLM"/>
    </source>
</evidence>
<evidence type="ECO:0000313" key="3">
    <source>
        <dbReference type="Proteomes" id="UP001157960"/>
    </source>
</evidence>
<accession>A0ABY1P5J1</accession>
<organism evidence="2 3">
    <name type="scientific">Chryseobacterium profundimaris</name>
    <dbReference type="NCBI Taxonomy" id="1387275"/>
    <lineage>
        <taxon>Bacteria</taxon>
        <taxon>Pseudomonadati</taxon>
        <taxon>Bacteroidota</taxon>
        <taxon>Flavobacteriia</taxon>
        <taxon>Flavobacteriales</taxon>
        <taxon>Weeksellaceae</taxon>
        <taxon>Chryseobacterium group</taxon>
        <taxon>Chryseobacterium</taxon>
    </lineage>
</organism>